<gene>
    <name evidence="1" type="ORF">HNP55_002011</name>
</gene>
<keyword evidence="2" id="KW-1185">Reference proteome</keyword>
<dbReference type="EMBL" id="JACHLP010000003">
    <property type="protein sequence ID" value="MBB4843492.1"/>
    <property type="molecule type" value="Genomic_DNA"/>
</dbReference>
<name>A0A840L9Z3_9BURK</name>
<evidence type="ECO:0000313" key="2">
    <source>
        <dbReference type="Proteomes" id="UP000562027"/>
    </source>
</evidence>
<comment type="caution">
    <text evidence="1">The sequence shown here is derived from an EMBL/GenBank/DDBJ whole genome shotgun (WGS) entry which is preliminary data.</text>
</comment>
<proteinExistence type="predicted"/>
<dbReference type="AlphaFoldDB" id="A0A840L9Z3"/>
<sequence length="34" mass="3879">MFKKQRRFLGFAIHLSGAALGAQFIVDWMRHSAS</sequence>
<organism evidence="1 2">
    <name type="scientific">Roseateles oligotrophus</name>
    <dbReference type="NCBI Taxonomy" id="1769250"/>
    <lineage>
        <taxon>Bacteria</taxon>
        <taxon>Pseudomonadati</taxon>
        <taxon>Pseudomonadota</taxon>
        <taxon>Betaproteobacteria</taxon>
        <taxon>Burkholderiales</taxon>
        <taxon>Sphaerotilaceae</taxon>
        <taxon>Roseateles</taxon>
    </lineage>
</organism>
<dbReference type="Proteomes" id="UP000562027">
    <property type="component" value="Unassembled WGS sequence"/>
</dbReference>
<evidence type="ECO:0000313" key="1">
    <source>
        <dbReference type="EMBL" id="MBB4843492.1"/>
    </source>
</evidence>
<reference evidence="1 2" key="1">
    <citation type="submission" date="2020-08" db="EMBL/GenBank/DDBJ databases">
        <title>Functional genomics of gut bacteria from endangered species of beetles.</title>
        <authorList>
            <person name="Carlos-Shanley C."/>
        </authorList>
    </citation>
    <scope>NUCLEOTIDE SEQUENCE [LARGE SCALE GENOMIC DNA]</scope>
    <source>
        <strain evidence="1 2">S00239</strain>
    </source>
</reference>
<protein>
    <submittedName>
        <fullName evidence="1">Uncharacterized protein</fullName>
    </submittedName>
</protein>
<accession>A0A840L9Z3</accession>